<dbReference type="EMBL" id="CM029038">
    <property type="protein sequence ID" value="KAG2653998.1"/>
    <property type="molecule type" value="Genomic_DNA"/>
</dbReference>
<gene>
    <name evidence="2" type="ORF">PVAP13_1NG540600</name>
</gene>
<feature type="region of interest" description="Disordered" evidence="1">
    <location>
        <begin position="26"/>
        <end position="67"/>
    </location>
</feature>
<dbReference type="Proteomes" id="UP000823388">
    <property type="component" value="Chromosome 1N"/>
</dbReference>
<feature type="compositionally biased region" description="Polar residues" evidence="1">
    <location>
        <begin position="40"/>
        <end position="52"/>
    </location>
</feature>
<dbReference type="AlphaFoldDB" id="A0A8T0X5X4"/>
<evidence type="ECO:0000256" key="1">
    <source>
        <dbReference type="SAM" id="MobiDB-lite"/>
    </source>
</evidence>
<evidence type="ECO:0000313" key="3">
    <source>
        <dbReference type="Proteomes" id="UP000823388"/>
    </source>
</evidence>
<feature type="compositionally biased region" description="Basic and acidic residues" evidence="1">
    <location>
        <begin position="53"/>
        <end position="67"/>
    </location>
</feature>
<organism evidence="2 3">
    <name type="scientific">Panicum virgatum</name>
    <name type="common">Blackwell switchgrass</name>
    <dbReference type="NCBI Taxonomy" id="38727"/>
    <lineage>
        <taxon>Eukaryota</taxon>
        <taxon>Viridiplantae</taxon>
        <taxon>Streptophyta</taxon>
        <taxon>Embryophyta</taxon>
        <taxon>Tracheophyta</taxon>
        <taxon>Spermatophyta</taxon>
        <taxon>Magnoliopsida</taxon>
        <taxon>Liliopsida</taxon>
        <taxon>Poales</taxon>
        <taxon>Poaceae</taxon>
        <taxon>PACMAD clade</taxon>
        <taxon>Panicoideae</taxon>
        <taxon>Panicodae</taxon>
        <taxon>Paniceae</taxon>
        <taxon>Panicinae</taxon>
        <taxon>Panicum</taxon>
        <taxon>Panicum sect. Hiantes</taxon>
    </lineage>
</organism>
<evidence type="ECO:0000313" key="2">
    <source>
        <dbReference type="EMBL" id="KAG2653998.1"/>
    </source>
</evidence>
<reference evidence="2 3" key="1">
    <citation type="submission" date="2020-05" db="EMBL/GenBank/DDBJ databases">
        <title>WGS assembly of Panicum virgatum.</title>
        <authorList>
            <person name="Lovell J.T."/>
            <person name="Jenkins J."/>
            <person name="Shu S."/>
            <person name="Juenger T.E."/>
            <person name="Schmutz J."/>
        </authorList>
    </citation>
    <scope>NUCLEOTIDE SEQUENCE [LARGE SCALE GENOMIC DNA]</scope>
    <source>
        <strain evidence="3">cv. AP13</strain>
    </source>
</reference>
<sequence>MDLLASWTFQLQARNSTSANEVTLRSPIPKLGKTKEAMSSPHSTLVTKNSAMETRRPGTDSRRLGTR</sequence>
<keyword evidence="3" id="KW-1185">Reference proteome</keyword>
<name>A0A8T0X5X4_PANVG</name>
<comment type="caution">
    <text evidence="2">The sequence shown here is derived from an EMBL/GenBank/DDBJ whole genome shotgun (WGS) entry which is preliminary data.</text>
</comment>
<accession>A0A8T0X5X4</accession>
<protein>
    <submittedName>
        <fullName evidence="2">Uncharacterized protein</fullName>
    </submittedName>
</protein>
<proteinExistence type="predicted"/>